<dbReference type="Gramene" id="TVU06436">
    <property type="protein sequence ID" value="TVU06436"/>
    <property type="gene ID" value="EJB05_49652"/>
</dbReference>
<evidence type="ECO:0000259" key="2">
    <source>
        <dbReference type="Pfam" id="PF03078"/>
    </source>
</evidence>
<feature type="compositionally biased region" description="Basic residues" evidence="1">
    <location>
        <begin position="50"/>
        <end position="64"/>
    </location>
</feature>
<reference evidence="3 4" key="1">
    <citation type="journal article" date="2019" name="Sci. Rep.">
        <title>A high-quality genome of Eragrostis curvula grass provides insights into Poaceae evolution and supports new strategies to enhance forage quality.</title>
        <authorList>
            <person name="Carballo J."/>
            <person name="Santos B.A.C.M."/>
            <person name="Zappacosta D."/>
            <person name="Garbus I."/>
            <person name="Selva J.P."/>
            <person name="Gallo C.A."/>
            <person name="Diaz A."/>
            <person name="Albertini E."/>
            <person name="Caccamo M."/>
            <person name="Echenique V."/>
        </authorList>
    </citation>
    <scope>NUCLEOTIDE SEQUENCE [LARGE SCALE GENOMIC DNA]</scope>
    <source>
        <strain evidence="4">cv. Victoria</strain>
        <tissue evidence="3">Leaf</tissue>
    </source>
</reference>
<feature type="compositionally biased region" description="Pro residues" evidence="1">
    <location>
        <begin position="110"/>
        <end position="123"/>
    </location>
</feature>
<accession>A0A5J9T4X1</accession>
<dbReference type="AlphaFoldDB" id="A0A5J9T4X1"/>
<feature type="domain" description="Arabidopsis retrotransposon Orf1 C-terminal" evidence="2">
    <location>
        <begin position="156"/>
        <end position="279"/>
    </location>
</feature>
<evidence type="ECO:0000313" key="4">
    <source>
        <dbReference type="Proteomes" id="UP000324897"/>
    </source>
</evidence>
<organism evidence="3 4">
    <name type="scientific">Eragrostis curvula</name>
    <name type="common">weeping love grass</name>
    <dbReference type="NCBI Taxonomy" id="38414"/>
    <lineage>
        <taxon>Eukaryota</taxon>
        <taxon>Viridiplantae</taxon>
        <taxon>Streptophyta</taxon>
        <taxon>Embryophyta</taxon>
        <taxon>Tracheophyta</taxon>
        <taxon>Spermatophyta</taxon>
        <taxon>Magnoliopsida</taxon>
        <taxon>Liliopsida</taxon>
        <taxon>Poales</taxon>
        <taxon>Poaceae</taxon>
        <taxon>PACMAD clade</taxon>
        <taxon>Chloridoideae</taxon>
        <taxon>Eragrostideae</taxon>
        <taxon>Eragrostidinae</taxon>
        <taxon>Eragrostis</taxon>
    </lineage>
</organism>
<evidence type="ECO:0000313" key="3">
    <source>
        <dbReference type="EMBL" id="TVU06436.1"/>
    </source>
</evidence>
<feature type="non-terminal residue" evidence="3">
    <location>
        <position position="1"/>
    </location>
</feature>
<dbReference type="Pfam" id="PF03078">
    <property type="entry name" value="ATHILA"/>
    <property type="match status" value="1"/>
</dbReference>
<feature type="compositionally biased region" description="Low complexity" evidence="1">
    <location>
        <begin position="91"/>
        <end position="105"/>
    </location>
</feature>
<name>A0A5J9T4X1_9POAL</name>
<feature type="region of interest" description="Disordered" evidence="1">
    <location>
        <begin position="1"/>
        <end position="123"/>
    </location>
</feature>
<dbReference type="InterPro" id="IPR004312">
    <property type="entry name" value="ATHILA_Orf1_C"/>
</dbReference>
<proteinExistence type="predicted"/>
<sequence>MAIVSRKVTKPDASTAGKAKTKLIKPRAVPQGRKLVGTMVTPEKEEIAKKTRTSKKKEPKKSAPKKKEPKMALARKGKMGFLGGIKKTFTGRSQGSGSNSGSESSLPPVRGAPPPAIAPVEPPPPVETILRILEQREHIIPRSEEERNRIDGLVDPQLLHVIGLLKDFESALRYTHLADFYDTAELGSRWLSIEFLASLDVDTEGGLAMAKFKFHIFNQDFRKSFKEMSKLLGFKSSTPWNIESLPNFSEQDFWVKIAGHDVPKRRTSKIHNPSLRILH</sequence>
<dbReference type="EMBL" id="RWGY01000051">
    <property type="protein sequence ID" value="TVU06436.1"/>
    <property type="molecule type" value="Genomic_DNA"/>
</dbReference>
<comment type="caution">
    <text evidence="3">The sequence shown here is derived from an EMBL/GenBank/DDBJ whole genome shotgun (WGS) entry which is preliminary data.</text>
</comment>
<gene>
    <name evidence="3" type="ORF">EJB05_49652</name>
</gene>
<protein>
    <recommendedName>
        <fullName evidence="2">Arabidopsis retrotransposon Orf1 C-terminal domain-containing protein</fullName>
    </recommendedName>
</protein>
<keyword evidence="4" id="KW-1185">Reference proteome</keyword>
<dbReference type="Proteomes" id="UP000324897">
    <property type="component" value="Unassembled WGS sequence"/>
</dbReference>
<evidence type="ECO:0000256" key="1">
    <source>
        <dbReference type="SAM" id="MobiDB-lite"/>
    </source>
</evidence>